<dbReference type="GO" id="GO:0004519">
    <property type="term" value="F:endonuclease activity"/>
    <property type="evidence" value="ECO:0007669"/>
    <property type="project" value="UniProtKB-KW"/>
</dbReference>
<evidence type="ECO:0000313" key="1">
    <source>
        <dbReference type="EMBL" id="QJA60797.1"/>
    </source>
</evidence>
<reference evidence="1" key="1">
    <citation type="submission" date="2020-03" db="EMBL/GenBank/DDBJ databases">
        <title>The deep terrestrial virosphere.</title>
        <authorList>
            <person name="Holmfeldt K."/>
            <person name="Nilsson E."/>
            <person name="Simone D."/>
            <person name="Lopez-Fernandez M."/>
            <person name="Wu X."/>
            <person name="de Brujin I."/>
            <person name="Lundin D."/>
            <person name="Andersson A."/>
            <person name="Bertilsson S."/>
            <person name="Dopson M."/>
        </authorList>
    </citation>
    <scope>NUCLEOTIDE SEQUENCE</scope>
    <source>
        <strain evidence="1">MM415B01048</strain>
    </source>
</reference>
<gene>
    <name evidence="1" type="ORF">MM415B01048_0005</name>
</gene>
<proteinExistence type="predicted"/>
<dbReference type="AlphaFoldDB" id="A0A6M3IUP4"/>
<protein>
    <submittedName>
        <fullName evidence="1">Putative endonuclease</fullName>
    </submittedName>
</protein>
<accession>A0A6M3IUP4</accession>
<keyword evidence="1" id="KW-0540">Nuclease</keyword>
<sequence>MIDLFEDITYELTPYELEQVALFVTSFQKRVGKDKIISNAQIQAHYKKLGGPMSGVRVRKIINYIRNEGLVSCLVANSKGYYVSNDPEEVKRYINSLKQRERAIRDIREKLEADYNLMEH</sequence>
<keyword evidence="1" id="KW-0378">Hydrolase</keyword>
<keyword evidence="1" id="KW-0255">Endonuclease</keyword>
<dbReference type="EMBL" id="MT141421">
    <property type="protein sequence ID" value="QJA60797.1"/>
    <property type="molecule type" value="Genomic_DNA"/>
</dbReference>
<organism evidence="1">
    <name type="scientific">viral metagenome</name>
    <dbReference type="NCBI Taxonomy" id="1070528"/>
    <lineage>
        <taxon>unclassified sequences</taxon>
        <taxon>metagenomes</taxon>
        <taxon>organismal metagenomes</taxon>
    </lineage>
</organism>
<name>A0A6M3IUP4_9ZZZZ</name>